<keyword evidence="1" id="KW-0472">Membrane</keyword>
<dbReference type="PANTHER" id="PTHR38450:SF1">
    <property type="entry name" value="STAGE V SPORULATION PROTEIN AC"/>
    <property type="match status" value="1"/>
</dbReference>
<dbReference type="InterPro" id="IPR005562">
    <property type="entry name" value="SpoVA"/>
</dbReference>
<dbReference type="PANTHER" id="PTHR38450">
    <property type="entry name" value="STAGE V SPORULATION PROTEIN AC-RELATED"/>
    <property type="match status" value="1"/>
</dbReference>
<evidence type="ECO:0000313" key="2">
    <source>
        <dbReference type="EMBL" id="HJA01873.1"/>
    </source>
</evidence>
<dbReference type="EMBL" id="DXAJ01000014">
    <property type="protein sequence ID" value="HJA01873.1"/>
    <property type="molecule type" value="Genomic_DNA"/>
</dbReference>
<evidence type="ECO:0000313" key="3">
    <source>
        <dbReference type="Proteomes" id="UP000824221"/>
    </source>
</evidence>
<feature type="transmembrane region" description="Helical" evidence="1">
    <location>
        <begin position="60"/>
        <end position="82"/>
    </location>
</feature>
<dbReference type="Proteomes" id="UP000824221">
    <property type="component" value="Unassembled WGS sequence"/>
</dbReference>
<evidence type="ECO:0000256" key="1">
    <source>
        <dbReference type="SAM" id="Phobius"/>
    </source>
</evidence>
<comment type="caution">
    <text evidence="2">The sequence shown here is derived from an EMBL/GenBank/DDBJ whole genome shotgun (WGS) entry which is preliminary data.</text>
</comment>
<dbReference type="AlphaFoldDB" id="A0A9D2GZK3"/>
<protein>
    <submittedName>
        <fullName evidence="2">SpoVA/SpoVAEb family sporulation membrane protein</fullName>
    </submittedName>
</protein>
<organism evidence="2 3">
    <name type="scientific">Candidatus Gallimonas gallistercoris</name>
    <dbReference type="NCBI Taxonomy" id="2838602"/>
    <lineage>
        <taxon>Bacteria</taxon>
        <taxon>Bacillati</taxon>
        <taxon>Bacillota</taxon>
        <taxon>Clostridia</taxon>
        <taxon>Candidatus Gallimonas</taxon>
    </lineage>
</organism>
<reference evidence="2" key="2">
    <citation type="submission" date="2021-04" db="EMBL/GenBank/DDBJ databases">
        <authorList>
            <person name="Gilroy R."/>
        </authorList>
    </citation>
    <scope>NUCLEOTIDE SEQUENCE</scope>
    <source>
        <strain evidence="2">CHK156-179</strain>
    </source>
</reference>
<keyword evidence="1" id="KW-0812">Transmembrane</keyword>
<proteinExistence type="predicted"/>
<feature type="transmembrane region" description="Helical" evidence="1">
    <location>
        <begin position="125"/>
        <end position="149"/>
    </location>
</feature>
<accession>A0A9D2GZK3</accession>
<name>A0A9D2GZK3_9FIRM</name>
<keyword evidence="1" id="KW-1133">Transmembrane helix</keyword>
<gene>
    <name evidence="2" type="ORF">H9797_00635</name>
</gene>
<reference evidence="2" key="1">
    <citation type="journal article" date="2021" name="PeerJ">
        <title>Extensive microbial diversity within the chicken gut microbiome revealed by metagenomics and culture.</title>
        <authorList>
            <person name="Gilroy R."/>
            <person name="Ravi A."/>
            <person name="Getino M."/>
            <person name="Pursley I."/>
            <person name="Horton D.L."/>
            <person name="Alikhan N.F."/>
            <person name="Baker D."/>
            <person name="Gharbi K."/>
            <person name="Hall N."/>
            <person name="Watson M."/>
            <person name="Adriaenssens E.M."/>
            <person name="Foster-Nyarko E."/>
            <person name="Jarju S."/>
            <person name="Secka A."/>
            <person name="Antonio M."/>
            <person name="Oren A."/>
            <person name="Chaudhuri R.R."/>
            <person name="La Ragione R."/>
            <person name="Hildebrand F."/>
            <person name="Pallen M.J."/>
        </authorList>
    </citation>
    <scope>NUCLEOTIDE SEQUENCE</scope>
    <source>
        <strain evidence="2">CHK156-179</strain>
    </source>
</reference>
<feature type="transmembrane region" description="Helical" evidence="1">
    <location>
        <begin position="33"/>
        <end position="54"/>
    </location>
</feature>
<sequence length="151" mass="15977">MTQKQLARRNQNYLDYVNSFSPPTKHFATCGRAFMVGGFICSIGQFFRFMLELLGLSGDVLAGTVSVLLIFLGTLLTGLGVYDRIGKQAGAGSIVPITGFANSVASPAIEFKTEGYVYGMAAKMFLVAGPILVFGVSAGAAVGLIYYLLGL</sequence>
<dbReference type="Pfam" id="PF03862">
    <property type="entry name" value="SpoVAC_SpoVAEB"/>
    <property type="match status" value="1"/>
</dbReference>